<dbReference type="Gene3D" id="1.20.1280.50">
    <property type="match status" value="1"/>
</dbReference>
<reference evidence="2 3" key="1">
    <citation type="submission" date="2024-09" db="EMBL/GenBank/DDBJ databases">
        <title>Chromosome-scale assembly of Riccia fluitans.</title>
        <authorList>
            <person name="Paukszto L."/>
            <person name="Sawicki J."/>
            <person name="Karawczyk K."/>
            <person name="Piernik-Szablinska J."/>
            <person name="Szczecinska M."/>
            <person name="Mazdziarz M."/>
        </authorList>
    </citation>
    <scope>NUCLEOTIDE SEQUENCE [LARGE SCALE GENOMIC DNA]</scope>
    <source>
        <strain evidence="2">Rf_01</strain>
        <tissue evidence="2">Aerial parts of the thallus</tissue>
    </source>
</reference>
<evidence type="ECO:0000259" key="1">
    <source>
        <dbReference type="PROSITE" id="PS50181"/>
    </source>
</evidence>
<gene>
    <name evidence="2" type="ORF">R1flu_015045</name>
</gene>
<dbReference type="InterPro" id="IPR036047">
    <property type="entry name" value="F-box-like_dom_sf"/>
</dbReference>
<dbReference type="InterPro" id="IPR050796">
    <property type="entry name" value="SCF_F-box_component"/>
</dbReference>
<evidence type="ECO:0000313" key="3">
    <source>
        <dbReference type="Proteomes" id="UP001605036"/>
    </source>
</evidence>
<dbReference type="InterPro" id="IPR015915">
    <property type="entry name" value="Kelch-typ_b-propeller"/>
</dbReference>
<name>A0ABD1YIX4_9MARC</name>
<feature type="domain" description="F-box" evidence="1">
    <location>
        <begin position="41"/>
        <end position="86"/>
    </location>
</feature>
<accession>A0ABD1YIX4</accession>
<dbReference type="SUPFAM" id="SSF81383">
    <property type="entry name" value="F-box domain"/>
    <property type="match status" value="1"/>
</dbReference>
<proteinExistence type="predicted"/>
<dbReference type="Pfam" id="PF00646">
    <property type="entry name" value="F-box"/>
    <property type="match status" value="1"/>
</dbReference>
<dbReference type="PROSITE" id="PS50181">
    <property type="entry name" value="FBOX"/>
    <property type="match status" value="1"/>
</dbReference>
<dbReference type="PANTHER" id="PTHR31672">
    <property type="entry name" value="BNACNNG10540D PROTEIN"/>
    <property type="match status" value="1"/>
</dbReference>
<dbReference type="Gene3D" id="2.120.10.80">
    <property type="entry name" value="Kelch-type beta propeller"/>
    <property type="match status" value="1"/>
</dbReference>
<keyword evidence="3" id="KW-1185">Reference proteome</keyword>
<dbReference type="SMART" id="SM00256">
    <property type="entry name" value="FBOX"/>
    <property type="match status" value="1"/>
</dbReference>
<sequence>MVSRSQKAAIAMKNWLTGSHEEDEVRDDTLAVMDEVMDDRVNIWTQLPEHIVRKISIRLPVPKLLQLRAVCKQWKQLIDSPDFPRLRSEIPSSDGTNFLLLQMNCSFLNTADDWTTLDDAEFAVHSLNIHDLCLYNPFLHNWYKLPPSILTQKEIFCRSYHRGVWSIQILSKKRKWLDDDELRILVHHPTSGWKREIPNTFGPKLRTLLSLVVDNETNNFKLITTGCAETECSCTPASCVHTQVYDSVSHRWTTAGNLPTSVLLFKTNGRSNVMHIVIGHQVYYMISRISRAFRPSIEPPDDQSRHTWTFLSFNLHNYCWTVIDGKMPFTDVMHFRTVAFERNEAIVVAQLTSTSSYDWRSSLGWKLRVYTWDRRRHHNVLTWREVPVCPPPEDERLPKLFYRQRSHRFAGSWAGQGDFIIFVSGSCWGHRALLYNITSKAWTVTDFGPRMTKQPLLFITLPFDLTLGMCPTGQGY</sequence>
<comment type="caution">
    <text evidence="2">The sequence shown here is derived from an EMBL/GenBank/DDBJ whole genome shotgun (WGS) entry which is preliminary data.</text>
</comment>
<evidence type="ECO:0000313" key="2">
    <source>
        <dbReference type="EMBL" id="KAL2630359.1"/>
    </source>
</evidence>
<protein>
    <recommendedName>
        <fullName evidence="1">F-box domain-containing protein</fullName>
    </recommendedName>
</protein>
<dbReference type="Proteomes" id="UP001605036">
    <property type="component" value="Unassembled WGS sequence"/>
</dbReference>
<dbReference type="AlphaFoldDB" id="A0ABD1YIX4"/>
<organism evidence="2 3">
    <name type="scientific">Riccia fluitans</name>
    <dbReference type="NCBI Taxonomy" id="41844"/>
    <lineage>
        <taxon>Eukaryota</taxon>
        <taxon>Viridiplantae</taxon>
        <taxon>Streptophyta</taxon>
        <taxon>Embryophyta</taxon>
        <taxon>Marchantiophyta</taxon>
        <taxon>Marchantiopsida</taxon>
        <taxon>Marchantiidae</taxon>
        <taxon>Marchantiales</taxon>
        <taxon>Ricciaceae</taxon>
        <taxon>Riccia</taxon>
    </lineage>
</organism>
<dbReference type="InterPro" id="IPR001810">
    <property type="entry name" value="F-box_dom"/>
</dbReference>
<dbReference type="PANTHER" id="PTHR31672:SF2">
    <property type="entry name" value="F-BOX DOMAIN-CONTAINING PROTEIN"/>
    <property type="match status" value="1"/>
</dbReference>
<dbReference type="EMBL" id="JBHFFA010000004">
    <property type="protein sequence ID" value="KAL2630359.1"/>
    <property type="molecule type" value="Genomic_DNA"/>
</dbReference>
<dbReference type="SUPFAM" id="SSF117281">
    <property type="entry name" value="Kelch motif"/>
    <property type="match status" value="1"/>
</dbReference>